<dbReference type="Proteomes" id="UP000078572">
    <property type="component" value="Chromosome 2"/>
</dbReference>
<dbReference type="AlphaFoldDB" id="A0A192A3R4"/>
<dbReference type="InterPro" id="IPR032710">
    <property type="entry name" value="NTF2-like_dom_sf"/>
</dbReference>
<keyword evidence="2" id="KW-1185">Reference proteome</keyword>
<dbReference type="GeneID" id="61528395"/>
<dbReference type="Gene3D" id="3.10.450.50">
    <property type="match status" value="1"/>
</dbReference>
<dbReference type="RefSeq" id="WP_021197643.1">
    <property type="nucleotide sequence ID" value="NZ_CP012606.1"/>
</dbReference>
<dbReference type="OrthoDB" id="4571298at2"/>
<dbReference type="InterPro" id="IPR037401">
    <property type="entry name" value="SnoaL-like"/>
</dbReference>
<dbReference type="STRING" id="190721.ACS15_4329"/>
<dbReference type="SUPFAM" id="SSF54427">
    <property type="entry name" value="NTF2-like"/>
    <property type="match status" value="1"/>
</dbReference>
<proteinExistence type="predicted"/>
<evidence type="ECO:0000313" key="1">
    <source>
        <dbReference type="EMBL" id="ANJ74906.1"/>
    </source>
</evidence>
<dbReference type="Pfam" id="PF13577">
    <property type="entry name" value="SnoaL_4"/>
    <property type="match status" value="1"/>
</dbReference>
<reference evidence="2" key="1">
    <citation type="submission" date="2016-06" db="EMBL/GenBank/DDBJ databases">
        <authorList>
            <person name="Xu Y."/>
            <person name="Nagy A."/>
            <person name="Yan X."/>
            <person name="Kim S.W."/>
            <person name="Haley B."/>
            <person name="Liu N.T."/>
            <person name="Nou X."/>
        </authorList>
    </citation>
    <scope>NUCLEOTIDE SEQUENCE [LARGE SCALE GENOMIC DNA]</scope>
    <source>
        <strain evidence="2">ATCC 49129</strain>
    </source>
</reference>
<dbReference type="EMBL" id="CP016023">
    <property type="protein sequence ID" value="ANJ74906.1"/>
    <property type="molecule type" value="Genomic_DNA"/>
</dbReference>
<accession>A0A192A3R4</accession>
<sequence>MQENGLEARLRKLEDLESIRQLKARYLACCDAKDVEGMRDCFIPGKVAIDYGAIGVFDDRDQLIDVFQKLGGHDHIVDMHHGVNPEIAVLDDRTARGTWGLYFHQINTKDNTLTQLGATYEDEYLRTDGGWKISKTRCVITSTQVMRFTEGAPQVMFAGRGMTAP</sequence>
<protein>
    <submittedName>
        <fullName evidence="1">Bile acid 7-alpha dehydratase</fullName>
    </submittedName>
</protein>
<gene>
    <name evidence="1" type="ORF">A9Y76_20380</name>
</gene>
<evidence type="ECO:0000313" key="2">
    <source>
        <dbReference type="Proteomes" id="UP000078572"/>
    </source>
</evidence>
<organism evidence="1 2">
    <name type="scientific">Ralstonia insidiosa</name>
    <dbReference type="NCBI Taxonomy" id="190721"/>
    <lineage>
        <taxon>Bacteria</taxon>
        <taxon>Pseudomonadati</taxon>
        <taxon>Pseudomonadota</taxon>
        <taxon>Betaproteobacteria</taxon>
        <taxon>Burkholderiales</taxon>
        <taxon>Burkholderiaceae</taxon>
        <taxon>Ralstonia</taxon>
    </lineage>
</organism>
<name>A0A192A3R4_9RALS</name>
<dbReference type="CDD" id="cd00531">
    <property type="entry name" value="NTF2_like"/>
    <property type="match status" value="1"/>
</dbReference>